<keyword evidence="8 13" id="KW-0406">Ion transport</keyword>
<evidence type="ECO:0000256" key="8">
    <source>
        <dbReference type="ARBA" id="ARBA00023065"/>
    </source>
</evidence>
<keyword evidence="11 13" id="KW-0739">Sodium transport</keyword>
<evidence type="ECO:0000256" key="6">
    <source>
        <dbReference type="ARBA" id="ARBA00022989"/>
    </source>
</evidence>
<reference evidence="15" key="1">
    <citation type="submission" date="2016-11" db="UniProtKB">
        <authorList>
            <consortium name="WormBaseParasite"/>
        </authorList>
    </citation>
    <scope>IDENTIFICATION</scope>
</reference>
<dbReference type="Gene3D" id="1.10.287.820">
    <property type="entry name" value="Acid-sensing ion channel domain"/>
    <property type="match status" value="1"/>
</dbReference>
<keyword evidence="14" id="KW-1185">Reference proteome</keyword>
<dbReference type="InterPro" id="IPR001873">
    <property type="entry name" value="ENaC"/>
</dbReference>
<keyword evidence="4 13" id="KW-0894">Sodium channel</keyword>
<protein>
    <submittedName>
        <fullName evidence="15">Apple domain-containing protein</fullName>
    </submittedName>
</protein>
<dbReference type="AlphaFoldDB" id="A0A1I7X0H9"/>
<evidence type="ECO:0000256" key="12">
    <source>
        <dbReference type="ARBA" id="ARBA00023303"/>
    </source>
</evidence>
<comment type="subcellular location">
    <subcellularLocation>
        <location evidence="1">Membrane</location>
        <topology evidence="1">Multi-pass membrane protein</topology>
    </subcellularLocation>
</comment>
<keyword evidence="7" id="KW-0915">Sodium</keyword>
<dbReference type="Gene3D" id="1.10.287.770">
    <property type="entry name" value="YojJ-like"/>
    <property type="match status" value="1"/>
</dbReference>
<evidence type="ECO:0000313" key="14">
    <source>
        <dbReference type="Proteomes" id="UP000095283"/>
    </source>
</evidence>
<sequence length="212" mass="23810">MNFLLYFVVNQIIFKVLHITDKIYDLETCSNGCRQRETVKRCGCASPRYNKADNDSWCTPTKANLDCLHGLKGDQANLLSPNLNSLTECRCDPSCSETTFQTTASLSKFPSKNYFVVTENKHGVVGNCNNHTNTIFNKVSSITSRSTSFVLFIQFFKGSTSMINDLGGQAGLWLGLSVISIVEDVENVKWELDEADKRDKFVPKNILNEENK</sequence>
<dbReference type="GO" id="GO:0005886">
    <property type="term" value="C:plasma membrane"/>
    <property type="evidence" value="ECO:0007669"/>
    <property type="project" value="TreeGrafter"/>
</dbReference>
<keyword evidence="10" id="KW-0325">Glycoprotein</keyword>
<dbReference type="GO" id="GO:0015280">
    <property type="term" value="F:ligand-gated sodium channel activity"/>
    <property type="evidence" value="ECO:0007669"/>
    <property type="project" value="TreeGrafter"/>
</dbReference>
<evidence type="ECO:0000256" key="13">
    <source>
        <dbReference type="RuleBase" id="RU000679"/>
    </source>
</evidence>
<name>A0A1I7X0H9_HETBA</name>
<evidence type="ECO:0000256" key="4">
    <source>
        <dbReference type="ARBA" id="ARBA00022461"/>
    </source>
</evidence>
<evidence type="ECO:0000256" key="2">
    <source>
        <dbReference type="ARBA" id="ARBA00007193"/>
    </source>
</evidence>
<evidence type="ECO:0000256" key="7">
    <source>
        <dbReference type="ARBA" id="ARBA00023053"/>
    </source>
</evidence>
<evidence type="ECO:0000256" key="5">
    <source>
        <dbReference type="ARBA" id="ARBA00022692"/>
    </source>
</evidence>
<dbReference type="InterPro" id="IPR020903">
    <property type="entry name" value="ENaC_CS"/>
</dbReference>
<evidence type="ECO:0000256" key="11">
    <source>
        <dbReference type="ARBA" id="ARBA00023201"/>
    </source>
</evidence>
<evidence type="ECO:0000313" key="15">
    <source>
        <dbReference type="WBParaSite" id="Hba_10946"/>
    </source>
</evidence>
<comment type="similarity">
    <text evidence="2 13">Belongs to the amiloride-sensitive sodium channel (TC 1.A.6) family.</text>
</comment>
<dbReference type="Proteomes" id="UP000095283">
    <property type="component" value="Unplaced"/>
</dbReference>
<evidence type="ECO:0000256" key="9">
    <source>
        <dbReference type="ARBA" id="ARBA00023136"/>
    </source>
</evidence>
<keyword evidence="9" id="KW-0472">Membrane</keyword>
<dbReference type="PROSITE" id="PS01206">
    <property type="entry name" value="ASC"/>
    <property type="match status" value="1"/>
</dbReference>
<keyword evidence="12 13" id="KW-0407">Ion channel</keyword>
<evidence type="ECO:0000256" key="3">
    <source>
        <dbReference type="ARBA" id="ARBA00022448"/>
    </source>
</evidence>
<accession>A0A1I7X0H9</accession>
<dbReference type="PRINTS" id="PR01078">
    <property type="entry name" value="AMINACHANNEL"/>
</dbReference>
<proteinExistence type="inferred from homology"/>
<organism evidence="14 15">
    <name type="scientific">Heterorhabditis bacteriophora</name>
    <name type="common">Entomopathogenic nematode worm</name>
    <dbReference type="NCBI Taxonomy" id="37862"/>
    <lineage>
        <taxon>Eukaryota</taxon>
        <taxon>Metazoa</taxon>
        <taxon>Ecdysozoa</taxon>
        <taxon>Nematoda</taxon>
        <taxon>Chromadorea</taxon>
        <taxon>Rhabditida</taxon>
        <taxon>Rhabditina</taxon>
        <taxon>Rhabditomorpha</taxon>
        <taxon>Strongyloidea</taxon>
        <taxon>Heterorhabditidae</taxon>
        <taxon>Heterorhabditis</taxon>
    </lineage>
</organism>
<keyword evidence="6" id="KW-1133">Transmembrane helix</keyword>
<keyword evidence="3 13" id="KW-0813">Transport</keyword>
<dbReference type="WBParaSite" id="Hba_10946">
    <property type="protein sequence ID" value="Hba_10946"/>
    <property type="gene ID" value="Hba_10946"/>
</dbReference>
<dbReference type="Pfam" id="PF00858">
    <property type="entry name" value="ASC"/>
    <property type="match status" value="1"/>
</dbReference>
<dbReference type="PANTHER" id="PTHR11690">
    <property type="entry name" value="AMILORIDE-SENSITIVE SODIUM CHANNEL-RELATED"/>
    <property type="match status" value="1"/>
</dbReference>
<evidence type="ECO:0000256" key="1">
    <source>
        <dbReference type="ARBA" id="ARBA00004141"/>
    </source>
</evidence>
<evidence type="ECO:0000256" key="10">
    <source>
        <dbReference type="ARBA" id="ARBA00023180"/>
    </source>
</evidence>
<dbReference type="PANTHER" id="PTHR11690:SF269">
    <property type="entry name" value="DEGENERIN-LIKE PROTEIN ASIC-2"/>
    <property type="match status" value="1"/>
</dbReference>
<keyword evidence="5 13" id="KW-0812">Transmembrane</keyword>